<dbReference type="CDD" id="cd16495">
    <property type="entry name" value="RING_CH-C4HC3_MARCH"/>
    <property type="match status" value="1"/>
</dbReference>
<dbReference type="PANTHER" id="PTHR23012:SF215">
    <property type="entry name" value="RING_FYVE_PHD ZINC FINGER SUPERFAMILY PROTEIN"/>
    <property type="match status" value="1"/>
</dbReference>
<dbReference type="InterPro" id="IPR022143">
    <property type="entry name" value="DUF3675"/>
</dbReference>
<dbReference type="Gene3D" id="3.30.40.10">
    <property type="entry name" value="Zinc/RING finger domain, C3HC4 (zinc finger)"/>
    <property type="match status" value="1"/>
</dbReference>
<evidence type="ECO:0000256" key="4">
    <source>
        <dbReference type="SAM" id="Phobius"/>
    </source>
</evidence>
<dbReference type="Pfam" id="PF12428">
    <property type="entry name" value="DUF3675"/>
    <property type="match status" value="1"/>
</dbReference>
<dbReference type="RefSeq" id="XP_021297738.1">
    <property type="nucleotide sequence ID" value="XM_021442063.1"/>
</dbReference>
<dbReference type="AlphaFoldDB" id="A0A6J1BF50"/>
<evidence type="ECO:0000259" key="5">
    <source>
        <dbReference type="PROSITE" id="PS51292"/>
    </source>
</evidence>
<dbReference type="PROSITE" id="PS51292">
    <property type="entry name" value="ZF_RING_CH"/>
    <property type="match status" value="1"/>
</dbReference>
<dbReference type="GO" id="GO:0004842">
    <property type="term" value="F:ubiquitin-protein transferase activity"/>
    <property type="evidence" value="ECO:0007669"/>
    <property type="project" value="TreeGrafter"/>
</dbReference>
<feature type="transmembrane region" description="Helical" evidence="4">
    <location>
        <begin position="250"/>
        <end position="271"/>
    </location>
</feature>
<dbReference type="PANTHER" id="PTHR23012">
    <property type="entry name" value="RING/FYVE/PHD ZINC FINGER DOMAIN-CONTAINING"/>
    <property type="match status" value="1"/>
</dbReference>
<dbReference type="InterPro" id="IPR011016">
    <property type="entry name" value="Znf_RING-CH"/>
</dbReference>
<name>A0A6J1BF50_9ROSI</name>
<feature type="domain" description="RING-CH-type" evidence="5">
    <location>
        <begin position="94"/>
        <end position="154"/>
    </location>
</feature>
<evidence type="ECO:0000313" key="7">
    <source>
        <dbReference type="RefSeq" id="XP_021297738.1"/>
    </source>
</evidence>
<proteinExistence type="predicted"/>
<gene>
    <name evidence="7" type="primary">LOC110426766</name>
</gene>
<keyword evidence="1" id="KW-0479">Metal-binding</keyword>
<evidence type="ECO:0000256" key="1">
    <source>
        <dbReference type="ARBA" id="ARBA00022723"/>
    </source>
</evidence>
<dbReference type="GO" id="GO:0016567">
    <property type="term" value="P:protein ubiquitination"/>
    <property type="evidence" value="ECO:0007669"/>
    <property type="project" value="TreeGrafter"/>
</dbReference>
<dbReference type="GO" id="GO:0016020">
    <property type="term" value="C:membrane"/>
    <property type="evidence" value="ECO:0007669"/>
    <property type="project" value="TreeGrafter"/>
</dbReference>
<dbReference type="OrthoDB" id="273089at2759"/>
<feature type="transmembrane region" description="Helical" evidence="4">
    <location>
        <begin position="221"/>
        <end position="238"/>
    </location>
</feature>
<sequence>MDPWVFFMLHIACLFAKKTRIGNRLERMSEHLVLCGDHHLVTAPGPALFGSKPGHPEPYGEEGSTSTRQPRKLPWFQASNGWSKDEFDFLDEEEEFGEKTECRICHDVDFITKLEAPCACKGTIKFAHRKCIQIWCNEKGNIVCEICHQRYESGYTVPLPYAGNTLPNISESLTVPGIPRELQSAELISSEDVERLLEAEFDECNNETHETENGATTWPKAILIFLTILLIKHITFFTDQRHESDESSSSFYVVLGVLVPCYIVSFAVNYWNSRKQTYVGSSFMIANPLHFTESVSQ</sequence>
<keyword evidence="4" id="KW-0812">Transmembrane</keyword>
<reference evidence="7" key="1">
    <citation type="submission" date="2025-08" db="UniProtKB">
        <authorList>
            <consortium name="RefSeq"/>
        </authorList>
    </citation>
    <scope>IDENTIFICATION</scope>
    <source>
        <tissue evidence="7">Leaf</tissue>
    </source>
</reference>
<keyword evidence="4" id="KW-0472">Membrane</keyword>
<keyword evidence="3" id="KW-0862">Zinc</keyword>
<evidence type="ECO:0000313" key="6">
    <source>
        <dbReference type="Proteomes" id="UP000504621"/>
    </source>
</evidence>
<dbReference type="Pfam" id="PF12906">
    <property type="entry name" value="RINGv"/>
    <property type="match status" value="1"/>
</dbReference>
<dbReference type="GO" id="GO:0008270">
    <property type="term" value="F:zinc ion binding"/>
    <property type="evidence" value="ECO:0007669"/>
    <property type="project" value="UniProtKB-KW"/>
</dbReference>
<keyword evidence="2" id="KW-0863">Zinc-finger</keyword>
<dbReference type="SMART" id="SM00744">
    <property type="entry name" value="RINGv"/>
    <property type="match status" value="1"/>
</dbReference>
<evidence type="ECO:0000256" key="2">
    <source>
        <dbReference type="ARBA" id="ARBA00022771"/>
    </source>
</evidence>
<dbReference type="InterPro" id="IPR013083">
    <property type="entry name" value="Znf_RING/FYVE/PHD"/>
</dbReference>
<dbReference type="Proteomes" id="UP000504621">
    <property type="component" value="Unplaced"/>
</dbReference>
<organism evidence="6 7">
    <name type="scientific">Herrania umbratica</name>
    <dbReference type="NCBI Taxonomy" id="108875"/>
    <lineage>
        <taxon>Eukaryota</taxon>
        <taxon>Viridiplantae</taxon>
        <taxon>Streptophyta</taxon>
        <taxon>Embryophyta</taxon>
        <taxon>Tracheophyta</taxon>
        <taxon>Spermatophyta</taxon>
        <taxon>Magnoliopsida</taxon>
        <taxon>eudicotyledons</taxon>
        <taxon>Gunneridae</taxon>
        <taxon>Pentapetalae</taxon>
        <taxon>rosids</taxon>
        <taxon>malvids</taxon>
        <taxon>Malvales</taxon>
        <taxon>Malvaceae</taxon>
        <taxon>Byttnerioideae</taxon>
        <taxon>Herrania</taxon>
    </lineage>
</organism>
<dbReference type="SUPFAM" id="SSF57850">
    <property type="entry name" value="RING/U-box"/>
    <property type="match status" value="1"/>
</dbReference>
<keyword evidence="4" id="KW-1133">Transmembrane helix</keyword>
<evidence type="ECO:0000256" key="3">
    <source>
        <dbReference type="ARBA" id="ARBA00022833"/>
    </source>
</evidence>
<keyword evidence="6" id="KW-1185">Reference proteome</keyword>
<dbReference type="GeneID" id="110426766"/>
<dbReference type="InterPro" id="IPR033275">
    <property type="entry name" value="MARCH-like"/>
</dbReference>
<accession>A0A6J1BF50</accession>
<protein>
    <submittedName>
        <fullName evidence="7">Uncharacterized protein LOC110426766 isoform X1</fullName>
    </submittedName>
</protein>